<dbReference type="EMBL" id="WHJE01000039">
    <property type="protein sequence ID" value="KAE8764219.1"/>
    <property type="molecule type" value="Genomic_DNA"/>
</dbReference>
<reference evidence="3 4" key="1">
    <citation type="submission" date="2019-10" db="EMBL/GenBank/DDBJ databases">
        <title>Georgenia wutianyii sp. nov. and Georgenia yuyongxinii sp. nov. isolated from plateau pika (Ochotona curzoniae) in the Qinghai-Tibet plateau of China.</title>
        <authorList>
            <person name="Tian Z."/>
        </authorList>
    </citation>
    <scope>NUCLEOTIDE SEQUENCE [LARGE SCALE GENOMIC DNA]</scope>
    <source>
        <strain evidence="3 4">DSM 21501</strain>
    </source>
</reference>
<proteinExistence type="predicted"/>
<dbReference type="Pfam" id="PF02567">
    <property type="entry name" value="PhzC-PhzF"/>
    <property type="match status" value="1"/>
</dbReference>
<comment type="caution">
    <text evidence="3">The sequence shown here is derived from an EMBL/GenBank/DDBJ whole genome shotgun (WGS) entry which is preliminary data.</text>
</comment>
<keyword evidence="3" id="KW-0413">Isomerase</keyword>
<dbReference type="AlphaFoldDB" id="A0A7J5UPD0"/>
<dbReference type="GO" id="GO:0005737">
    <property type="term" value="C:cytoplasm"/>
    <property type="evidence" value="ECO:0007669"/>
    <property type="project" value="TreeGrafter"/>
</dbReference>
<evidence type="ECO:0000256" key="1">
    <source>
        <dbReference type="PIRSR" id="PIRSR016184-1"/>
    </source>
</evidence>
<evidence type="ECO:0000256" key="2">
    <source>
        <dbReference type="SAM" id="MobiDB-lite"/>
    </source>
</evidence>
<dbReference type="PANTHER" id="PTHR13774:SF32">
    <property type="entry name" value="ANTISENSE-ENHANCING SEQUENCE 1"/>
    <property type="match status" value="1"/>
</dbReference>
<name>A0A7J5UPD0_9MICO</name>
<accession>A0A7J5UPD0</accession>
<keyword evidence="4" id="KW-1185">Reference proteome</keyword>
<dbReference type="OrthoDB" id="9788221at2"/>
<dbReference type="Proteomes" id="UP000451860">
    <property type="component" value="Unassembled WGS sequence"/>
</dbReference>
<dbReference type="NCBIfam" id="TIGR00654">
    <property type="entry name" value="PhzF_family"/>
    <property type="match status" value="1"/>
</dbReference>
<dbReference type="PANTHER" id="PTHR13774">
    <property type="entry name" value="PHENAZINE BIOSYNTHESIS PROTEIN"/>
    <property type="match status" value="1"/>
</dbReference>
<feature type="region of interest" description="Disordered" evidence="2">
    <location>
        <begin position="1"/>
        <end position="26"/>
    </location>
</feature>
<dbReference type="InterPro" id="IPR003719">
    <property type="entry name" value="Phenazine_PhzF-like"/>
</dbReference>
<feature type="active site" evidence="1">
    <location>
        <position position="75"/>
    </location>
</feature>
<evidence type="ECO:0000313" key="4">
    <source>
        <dbReference type="Proteomes" id="UP000451860"/>
    </source>
</evidence>
<sequence length="308" mass="32233">MPPPAPAPRGRGGRAQHGPGRAGRYRDGVRTRPFAQVNVFSTDPVLGNPVAVVVDGSGLTDAEMRRFASWTNLSETTFLLEPTTPEADYRVRIFTPTGEYPFAGHPTLGSAHAWLEAGGRPRAADRIVQECGAGLVTVREDGGRWAFAGPPLTRYERPDDGALDRAAAALRIDRGDVLDASWLVNGPDWLGLRLASAEQVLAIRPDPALMDGLKLGVVGPLDPDPADPAAPAFEVRALKGAGQEDPATGSLNAGVARWLMDTGVAPERYVAAQGTALGRAGRVHVCAADGEIWVGGATTTVVGGTVAL</sequence>
<evidence type="ECO:0000313" key="3">
    <source>
        <dbReference type="EMBL" id="KAE8764219.1"/>
    </source>
</evidence>
<dbReference type="GO" id="GO:0016853">
    <property type="term" value="F:isomerase activity"/>
    <property type="evidence" value="ECO:0007669"/>
    <property type="project" value="UniProtKB-KW"/>
</dbReference>
<dbReference type="PIRSF" id="PIRSF016184">
    <property type="entry name" value="PhzC_PhzF"/>
    <property type="match status" value="1"/>
</dbReference>
<organism evidence="3 4">
    <name type="scientific">Georgenia thermotolerans</name>
    <dbReference type="NCBI Taxonomy" id="527326"/>
    <lineage>
        <taxon>Bacteria</taxon>
        <taxon>Bacillati</taxon>
        <taxon>Actinomycetota</taxon>
        <taxon>Actinomycetes</taxon>
        <taxon>Micrococcales</taxon>
        <taxon>Bogoriellaceae</taxon>
        <taxon>Georgenia</taxon>
    </lineage>
</organism>
<protein>
    <submittedName>
        <fullName evidence="3">PhzF family phenazine biosynthesis isomerase</fullName>
    </submittedName>
</protein>
<gene>
    <name evidence="3" type="ORF">GB883_10040</name>
</gene>
<dbReference type="SUPFAM" id="SSF54506">
    <property type="entry name" value="Diaminopimelate epimerase-like"/>
    <property type="match status" value="1"/>
</dbReference>
<dbReference type="Gene3D" id="3.10.310.10">
    <property type="entry name" value="Diaminopimelate Epimerase, Chain A, domain 1"/>
    <property type="match status" value="2"/>
</dbReference>